<reference evidence="1 4" key="2">
    <citation type="submission" date="2021-01" db="EMBL/GenBank/DDBJ databases">
        <title>Whole genome shotgun sequence of Actinoplanes lobatus NBRC 12513.</title>
        <authorList>
            <person name="Komaki H."/>
            <person name="Tamura T."/>
        </authorList>
    </citation>
    <scope>NUCLEOTIDE SEQUENCE [LARGE SCALE GENOMIC DNA]</scope>
    <source>
        <strain evidence="1 4">NBRC 12513</strain>
    </source>
</reference>
<accession>A0A7W7HAL7</accession>
<reference evidence="2 3" key="1">
    <citation type="submission" date="2020-08" db="EMBL/GenBank/DDBJ databases">
        <title>Sequencing the genomes of 1000 actinobacteria strains.</title>
        <authorList>
            <person name="Klenk H.-P."/>
        </authorList>
    </citation>
    <scope>NUCLEOTIDE SEQUENCE [LARGE SCALE GENOMIC DNA]</scope>
    <source>
        <strain evidence="2 3">DSM 43150</strain>
    </source>
</reference>
<protein>
    <submittedName>
        <fullName evidence="2">Pilus assembly protein TadC</fullName>
    </submittedName>
</protein>
<evidence type="ECO:0000313" key="4">
    <source>
        <dbReference type="Proteomes" id="UP000631312"/>
    </source>
</evidence>
<evidence type="ECO:0000313" key="1">
    <source>
        <dbReference type="EMBL" id="GIE39420.1"/>
    </source>
</evidence>
<name>A0A7W7HAL7_9ACTN</name>
<dbReference type="Proteomes" id="UP000590511">
    <property type="component" value="Unassembled WGS sequence"/>
</dbReference>
<organism evidence="2 3">
    <name type="scientific">Actinoplanes lobatus</name>
    <dbReference type="NCBI Taxonomy" id="113568"/>
    <lineage>
        <taxon>Bacteria</taxon>
        <taxon>Bacillati</taxon>
        <taxon>Actinomycetota</taxon>
        <taxon>Actinomycetes</taxon>
        <taxon>Micromonosporales</taxon>
        <taxon>Micromonosporaceae</taxon>
        <taxon>Actinoplanes</taxon>
    </lineage>
</organism>
<dbReference type="EMBL" id="BOMP01000033">
    <property type="protein sequence ID" value="GIE39420.1"/>
    <property type="molecule type" value="Genomic_DNA"/>
</dbReference>
<dbReference type="RefSeq" id="WP_188119720.1">
    <property type="nucleotide sequence ID" value="NZ_BOMP01000033.1"/>
</dbReference>
<evidence type="ECO:0000313" key="3">
    <source>
        <dbReference type="Proteomes" id="UP000590511"/>
    </source>
</evidence>
<dbReference type="EMBL" id="JACHNC010000001">
    <property type="protein sequence ID" value="MBB4747014.1"/>
    <property type="molecule type" value="Genomic_DNA"/>
</dbReference>
<gene>
    <name evidence="1" type="ORF">Alo02nite_23180</name>
    <name evidence="2" type="ORF">BJ964_001175</name>
</gene>
<dbReference type="Proteomes" id="UP000631312">
    <property type="component" value="Unassembled WGS sequence"/>
</dbReference>
<comment type="caution">
    <text evidence="2">The sequence shown here is derived from an EMBL/GenBank/DDBJ whole genome shotgun (WGS) entry which is preliminary data.</text>
</comment>
<proteinExistence type="predicted"/>
<evidence type="ECO:0000313" key="2">
    <source>
        <dbReference type="EMBL" id="MBB4747014.1"/>
    </source>
</evidence>
<keyword evidence="4" id="KW-1185">Reference proteome</keyword>
<dbReference type="AlphaFoldDB" id="A0A7W7HAL7"/>
<sequence length="56" mass="6069">MGADDAVTRIAGLLRSAHSLRVRSAMRQADEILASVAPADRATVMDRAIHLALRDR</sequence>